<evidence type="ECO:0000313" key="1">
    <source>
        <dbReference type="EMBL" id="OWZ82642.1"/>
    </source>
</evidence>
<protein>
    <submittedName>
        <fullName evidence="1">Uncharacterized protein</fullName>
    </submittedName>
</protein>
<accession>A0A226BV59</accession>
<proteinExistence type="predicted"/>
<organism evidence="1 2">
    <name type="scientific">Natranaerobius trueperi</name>
    <dbReference type="NCBI Taxonomy" id="759412"/>
    <lineage>
        <taxon>Bacteria</taxon>
        <taxon>Bacillati</taxon>
        <taxon>Bacillota</taxon>
        <taxon>Clostridia</taxon>
        <taxon>Natranaerobiales</taxon>
        <taxon>Natranaerobiaceae</taxon>
        <taxon>Natranaerobius</taxon>
    </lineage>
</organism>
<dbReference type="AlphaFoldDB" id="A0A226BV59"/>
<dbReference type="RefSeq" id="WP_089024642.1">
    <property type="nucleotide sequence ID" value="NZ_NIQC01000062.1"/>
</dbReference>
<gene>
    <name evidence="1" type="ORF">CDO51_12995</name>
</gene>
<comment type="caution">
    <text evidence="1">The sequence shown here is derived from an EMBL/GenBank/DDBJ whole genome shotgun (WGS) entry which is preliminary data.</text>
</comment>
<keyword evidence="2" id="KW-1185">Reference proteome</keyword>
<reference evidence="1 2" key="1">
    <citation type="submission" date="2017-06" db="EMBL/GenBank/DDBJ databases">
        <title>Draft Genome Sequence of Natranaerobius trueperi halophilic, alkalithermophilic bacteria from soda lakes.</title>
        <authorList>
            <person name="Zhao B."/>
        </authorList>
    </citation>
    <scope>NUCLEOTIDE SEQUENCE [LARGE SCALE GENOMIC DNA]</scope>
    <source>
        <strain evidence="1 2">DSM 18760</strain>
    </source>
</reference>
<dbReference type="EMBL" id="NIQC01000062">
    <property type="protein sequence ID" value="OWZ82642.1"/>
    <property type="molecule type" value="Genomic_DNA"/>
</dbReference>
<evidence type="ECO:0000313" key="2">
    <source>
        <dbReference type="Proteomes" id="UP000214588"/>
    </source>
</evidence>
<name>A0A226BV59_9FIRM</name>
<dbReference type="Proteomes" id="UP000214588">
    <property type="component" value="Unassembled WGS sequence"/>
</dbReference>
<sequence length="61" mass="7146">MIPLYDYQTKQSNMQFFASRDDAFNKYYDLIASNTENKLETGELPQLIDEALYMALNQSDK</sequence>